<dbReference type="InterPro" id="IPR017972">
    <property type="entry name" value="Cyt_P450_CS"/>
</dbReference>
<dbReference type="PRINTS" id="PR00385">
    <property type="entry name" value="P450"/>
</dbReference>
<dbReference type="GO" id="GO:0016705">
    <property type="term" value="F:oxidoreductase activity, acting on paired donors, with incorporation or reduction of molecular oxygen"/>
    <property type="evidence" value="ECO:0007669"/>
    <property type="project" value="InterPro"/>
</dbReference>
<keyword evidence="10" id="KW-0472">Membrane</keyword>
<dbReference type="GO" id="GO:0005506">
    <property type="term" value="F:iron ion binding"/>
    <property type="evidence" value="ECO:0007669"/>
    <property type="project" value="InterPro"/>
</dbReference>
<protein>
    <submittedName>
        <fullName evidence="11">Cytochrome P450</fullName>
    </submittedName>
</protein>
<dbReference type="OrthoDB" id="1470350at2759"/>
<keyword evidence="5 9" id="KW-0560">Oxidoreductase</keyword>
<evidence type="ECO:0000313" key="11">
    <source>
        <dbReference type="EMBL" id="KLO17806.1"/>
    </source>
</evidence>
<proteinExistence type="inferred from homology"/>
<sequence length="601" mass="68166">MFKFTPGVVFLARAVARLSSLLAGVFLSSLVLEQISRYENTISSRLFVSIGVVVLYFLGRRCLVALQHRRTRAAIGAIPVPVWKGKWPGNLDLMIYMKDQLDNNYLGASFLHFVDKLGPIFSMVVFGNAQFFTAEPAHIKQLLASEFDNFVKGEKTAEALNTVFGTGIFNADGNLWKFHRSMTRPFFTRDRISHFSTFESYAVEAISLLSKRADECRAVDVQDVFARFTMDIATESLFGSCVHSLRDALPYPCSQSVHLSEEAPNPSQAAEFSRAFAESLFIAAKRLHMGSLWPLFEVLRDKTVEPMAVCNAYLEPFVVDALRKKRKIQASTTTTCPKVDEINDTDTLLDHLVRVTDDRKVIKDEIFNIMIAGRDTTATTLTFAVYFLAMHPEVTRRLRAEVIEKVGSTRSPTYDDIREMRYLRAVINETLRLFPPVSFNVRTAIESTTLAPTIPNGCPYYVPEGTPVIYSVFLMHRRTDLWGPDALEFDPDRFLDERLHKYLTPKPFIFLPFNAGPRICLGQQFAYNEASFMLIKLLQSFDSFALDPLAQPADTRPPEWWKGVPGRQSIEQLFPKTHATIYSYGGLWVRMRKASKISEET</sequence>
<dbReference type="InterPro" id="IPR036396">
    <property type="entry name" value="Cyt_P450_sf"/>
</dbReference>
<dbReference type="SUPFAM" id="SSF48264">
    <property type="entry name" value="Cytochrome P450"/>
    <property type="match status" value="1"/>
</dbReference>
<dbReference type="PRINTS" id="PR00463">
    <property type="entry name" value="EP450I"/>
</dbReference>
<comment type="cofactor">
    <cofactor evidence="1 8">
        <name>heme</name>
        <dbReference type="ChEBI" id="CHEBI:30413"/>
    </cofactor>
</comment>
<dbReference type="Proteomes" id="UP000053477">
    <property type="component" value="Unassembled WGS sequence"/>
</dbReference>
<evidence type="ECO:0000256" key="1">
    <source>
        <dbReference type="ARBA" id="ARBA00001971"/>
    </source>
</evidence>
<dbReference type="CDD" id="cd11063">
    <property type="entry name" value="CYP52"/>
    <property type="match status" value="1"/>
</dbReference>
<dbReference type="GO" id="GO:0020037">
    <property type="term" value="F:heme binding"/>
    <property type="evidence" value="ECO:0007669"/>
    <property type="project" value="InterPro"/>
</dbReference>
<evidence type="ECO:0000256" key="3">
    <source>
        <dbReference type="ARBA" id="ARBA00022617"/>
    </source>
</evidence>
<dbReference type="PANTHER" id="PTHR24287">
    <property type="entry name" value="P450, PUTATIVE (EUROFUNG)-RELATED"/>
    <property type="match status" value="1"/>
</dbReference>
<organism evidence="11 12">
    <name type="scientific">Schizopora paradoxa</name>
    <dbReference type="NCBI Taxonomy" id="27342"/>
    <lineage>
        <taxon>Eukaryota</taxon>
        <taxon>Fungi</taxon>
        <taxon>Dikarya</taxon>
        <taxon>Basidiomycota</taxon>
        <taxon>Agaricomycotina</taxon>
        <taxon>Agaricomycetes</taxon>
        <taxon>Hymenochaetales</taxon>
        <taxon>Schizoporaceae</taxon>
        <taxon>Schizopora</taxon>
    </lineage>
</organism>
<evidence type="ECO:0000256" key="9">
    <source>
        <dbReference type="RuleBase" id="RU000461"/>
    </source>
</evidence>
<keyword evidence="7 9" id="KW-0503">Monooxygenase</keyword>
<evidence type="ECO:0000256" key="2">
    <source>
        <dbReference type="ARBA" id="ARBA00010617"/>
    </source>
</evidence>
<evidence type="ECO:0000256" key="8">
    <source>
        <dbReference type="PIRSR" id="PIRSR602401-1"/>
    </source>
</evidence>
<feature type="binding site" description="axial binding residue" evidence="8">
    <location>
        <position position="520"/>
    </location>
    <ligand>
        <name>heme</name>
        <dbReference type="ChEBI" id="CHEBI:30413"/>
    </ligand>
    <ligandPart>
        <name>Fe</name>
        <dbReference type="ChEBI" id="CHEBI:18248"/>
    </ligandPart>
</feature>
<evidence type="ECO:0000313" key="12">
    <source>
        <dbReference type="Proteomes" id="UP000053477"/>
    </source>
</evidence>
<reference evidence="11 12" key="1">
    <citation type="submission" date="2015-04" db="EMBL/GenBank/DDBJ databases">
        <title>Complete genome sequence of Schizopora paradoxa KUC8140, a cosmopolitan wood degrader in East Asia.</title>
        <authorList>
            <consortium name="DOE Joint Genome Institute"/>
            <person name="Min B."/>
            <person name="Park H."/>
            <person name="Jang Y."/>
            <person name="Kim J.-J."/>
            <person name="Kim K.H."/>
            <person name="Pangilinan J."/>
            <person name="Lipzen A."/>
            <person name="Riley R."/>
            <person name="Grigoriev I.V."/>
            <person name="Spatafora J.W."/>
            <person name="Choi I.-G."/>
        </authorList>
    </citation>
    <scope>NUCLEOTIDE SEQUENCE [LARGE SCALE GENOMIC DNA]</scope>
    <source>
        <strain evidence="11 12">KUC8140</strain>
    </source>
</reference>
<evidence type="ECO:0000256" key="7">
    <source>
        <dbReference type="ARBA" id="ARBA00023033"/>
    </source>
</evidence>
<feature type="transmembrane region" description="Helical" evidence="10">
    <location>
        <begin position="6"/>
        <end position="30"/>
    </location>
</feature>
<evidence type="ECO:0000256" key="6">
    <source>
        <dbReference type="ARBA" id="ARBA00023004"/>
    </source>
</evidence>
<dbReference type="Gene3D" id="1.10.630.10">
    <property type="entry name" value="Cytochrome P450"/>
    <property type="match status" value="1"/>
</dbReference>
<dbReference type="GO" id="GO:0004497">
    <property type="term" value="F:monooxygenase activity"/>
    <property type="evidence" value="ECO:0007669"/>
    <property type="project" value="UniProtKB-KW"/>
</dbReference>
<evidence type="ECO:0000256" key="10">
    <source>
        <dbReference type="SAM" id="Phobius"/>
    </source>
</evidence>
<dbReference type="AlphaFoldDB" id="A0A0H2SL28"/>
<keyword evidence="4 8" id="KW-0479">Metal-binding</keyword>
<dbReference type="InParanoid" id="A0A0H2SL28"/>
<dbReference type="EMBL" id="KQ085901">
    <property type="protein sequence ID" value="KLO17806.1"/>
    <property type="molecule type" value="Genomic_DNA"/>
</dbReference>
<dbReference type="PANTHER" id="PTHR24287:SF1">
    <property type="entry name" value="P450, PUTATIVE (EUROFUNG)-RELATED"/>
    <property type="match status" value="1"/>
</dbReference>
<keyword evidence="12" id="KW-1185">Reference proteome</keyword>
<dbReference type="PROSITE" id="PS00086">
    <property type="entry name" value="CYTOCHROME_P450"/>
    <property type="match status" value="1"/>
</dbReference>
<dbReference type="Pfam" id="PF00067">
    <property type="entry name" value="p450"/>
    <property type="match status" value="1"/>
</dbReference>
<accession>A0A0H2SL28</accession>
<evidence type="ECO:0000256" key="4">
    <source>
        <dbReference type="ARBA" id="ARBA00022723"/>
    </source>
</evidence>
<keyword evidence="6 8" id="KW-0408">Iron</keyword>
<evidence type="ECO:0000256" key="5">
    <source>
        <dbReference type="ARBA" id="ARBA00023002"/>
    </source>
</evidence>
<dbReference type="InterPro" id="IPR002401">
    <property type="entry name" value="Cyt_P450_E_grp-I"/>
</dbReference>
<comment type="similarity">
    <text evidence="2 9">Belongs to the cytochrome P450 family.</text>
</comment>
<dbReference type="InterPro" id="IPR001128">
    <property type="entry name" value="Cyt_P450"/>
</dbReference>
<dbReference type="InterPro" id="IPR047146">
    <property type="entry name" value="Cyt_P450_E_CYP52_fungi"/>
</dbReference>
<gene>
    <name evidence="11" type="ORF">SCHPADRAFT_919348</name>
</gene>
<dbReference type="STRING" id="27342.A0A0H2SL28"/>
<keyword evidence="3 8" id="KW-0349">Heme</keyword>
<keyword evidence="10" id="KW-1133">Transmembrane helix</keyword>
<keyword evidence="10" id="KW-0812">Transmembrane</keyword>
<feature type="transmembrane region" description="Helical" evidence="10">
    <location>
        <begin position="42"/>
        <end position="59"/>
    </location>
</feature>
<name>A0A0H2SL28_9AGAM</name>